<keyword evidence="1" id="KW-0812">Transmembrane</keyword>
<evidence type="ECO:0000313" key="2">
    <source>
        <dbReference type="EMBL" id="RAL58479.1"/>
    </source>
</evidence>
<evidence type="ECO:0000256" key="1">
    <source>
        <dbReference type="SAM" id="Phobius"/>
    </source>
</evidence>
<reference evidence="2 3" key="1">
    <citation type="submission" date="2018-06" db="EMBL/GenBank/DDBJ databases">
        <title>Genome Sequence of the Brown Rot Fungal Pathogen Monilinia fructigena.</title>
        <authorList>
            <person name="Landi L."/>
            <person name="De Miccolis Angelini R.M."/>
            <person name="Pollastro S."/>
            <person name="Abate D."/>
            <person name="Faretra F."/>
            <person name="Romanazzi G."/>
        </authorList>
    </citation>
    <scope>NUCLEOTIDE SEQUENCE [LARGE SCALE GENOMIC DNA]</scope>
    <source>
        <strain evidence="2 3">Mfrg269</strain>
    </source>
</reference>
<dbReference type="AlphaFoldDB" id="A0A395IJB4"/>
<protein>
    <submittedName>
        <fullName evidence="2">Uncharacterized protein</fullName>
    </submittedName>
</protein>
<dbReference type="OrthoDB" id="529273at2759"/>
<comment type="caution">
    <text evidence="2">The sequence shown here is derived from an EMBL/GenBank/DDBJ whole genome shotgun (WGS) entry which is preliminary data.</text>
</comment>
<sequence>MTSVREWPSEINLSGPTLRTDKGFFTYSPAMAYQGLLSQSISTATTMDGSPRQHAKYDNSKFSYIGRSFGVGASVGLADDYIFDRSIVNGYKFQEVGYNAETSCIYNQSADFKLVSDGVQLFAARGSLPDSKSPEFSVYLGHTSNSIVAFGVAAENTGYNPRYLGIAAGSDYGNLNKAQCRTRFVPTLFDISVALSDKTITVTPTNADAIDIEPSGTLTHVLERQFELSSNDMSNIYQSVIGNALNFSIADYRKFVSSSHYTGSPLREQDINLAGIQNSVTAMIDDLLVTYSSAQLMIANDTKTVDATVTVTAVRLGQPVYIYLVFGFNLLIVLGAAMYRPEEVEESDNDHSWGILDSATI</sequence>
<keyword evidence="1" id="KW-1133">Transmembrane helix</keyword>
<evidence type="ECO:0000313" key="3">
    <source>
        <dbReference type="Proteomes" id="UP000249056"/>
    </source>
</evidence>
<name>A0A395IJB4_9HELO</name>
<gene>
    <name evidence="2" type="ORF">DID88_005183</name>
</gene>
<keyword evidence="1" id="KW-0472">Membrane</keyword>
<proteinExistence type="predicted"/>
<dbReference type="Proteomes" id="UP000249056">
    <property type="component" value="Unassembled WGS sequence"/>
</dbReference>
<dbReference type="EMBL" id="QKRW01000080">
    <property type="protein sequence ID" value="RAL58479.1"/>
    <property type="molecule type" value="Genomic_DNA"/>
</dbReference>
<organism evidence="2 3">
    <name type="scientific">Monilinia fructigena</name>
    <dbReference type="NCBI Taxonomy" id="38457"/>
    <lineage>
        <taxon>Eukaryota</taxon>
        <taxon>Fungi</taxon>
        <taxon>Dikarya</taxon>
        <taxon>Ascomycota</taxon>
        <taxon>Pezizomycotina</taxon>
        <taxon>Leotiomycetes</taxon>
        <taxon>Helotiales</taxon>
        <taxon>Sclerotiniaceae</taxon>
        <taxon>Monilinia</taxon>
    </lineage>
</organism>
<feature type="transmembrane region" description="Helical" evidence="1">
    <location>
        <begin position="320"/>
        <end position="339"/>
    </location>
</feature>
<accession>A0A395IJB4</accession>
<keyword evidence="3" id="KW-1185">Reference proteome</keyword>